<proteinExistence type="predicted"/>
<organism evidence="1 2">
    <name type="scientific">Candidatus Chisholmbacteria bacterium RIFCSPHIGHO2_01_FULL_49_18</name>
    <dbReference type="NCBI Taxonomy" id="1797590"/>
    <lineage>
        <taxon>Bacteria</taxon>
        <taxon>Candidatus Chisholmiibacteriota</taxon>
    </lineage>
</organism>
<sequence>MAKKEDKPREFFRVEATAHFTMELDEKLAQQFPLLEAEDAQSLRAFKSKEQSNFSFRVDHPNRQFLNDVLMTALQRAADPHDHGPFSEHGSLHATYAEAINTIVKSIKQKSVTTRFQPMEEIIRTDAGPKEFTFNRIIFESPAYERISYRPAPHQAAIELLDLPQARTLKGLQRQFRRDILQHGVPYGILLCVYSGMQVHEIFTLFENQDFKRSITSQFGEQTKIPSSRRTTDRELLRTLMNTMTLRSATEFTPSPSPVIYREALETLTNHSYLSPQDTESAALRFLPTKDVAQARAVFLSMTEVAQRTAHPSFEDPERTDYIERKFGNQSTTNMITAFLVIGQ</sequence>
<dbReference type="Proteomes" id="UP000179069">
    <property type="component" value="Unassembled WGS sequence"/>
</dbReference>
<gene>
    <name evidence="1" type="ORF">A2785_00760</name>
</gene>
<dbReference type="AlphaFoldDB" id="A0A1G1VMZ3"/>
<reference evidence="1 2" key="1">
    <citation type="journal article" date="2016" name="Nat. Commun.">
        <title>Thousands of microbial genomes shed light on interconnected biogeochemical processes in an aquifer system.</title>
        <authorList>
            <person name="Anantharaman K."/>
            <person name="Brown C.T."/>
            <person name="Hug L.A."/>
            <person name="Sharon I."/>
            <person name="Castelle C.J."/>
            <person name="Probst A.J."/>
            <person name="Thomas B.C."/>
            <person name="Singh A."/>
            <person name="Wilkins M.J."/>
            <person name="Karaoz U."/>
            <person name="Brodie E.L."/>
            <person name="Williams K.H."/>
            <person name="Hubbard S.S."/>
            <person name="Banfield J.F."/>
        </authorList>
    </citation>
    <scope>NUCLEOTIDE SEQUENCE [LARGE SCALE GENOMIC DNA]</scope>
</reference>
<evidence type="ECO:0000313" key="2">
    <source>
        <dbReference type="Proteomes" id="UP000179069"/>
    </source>
</evidence>
<protein>
    <submittedName>
        <fullName evidence="1">Uncharacterized protein</fullName>
    </submittedName>
</protein>
<name>A0A1G1VMZ3_9BACT</name>
<accession>A0A1G1VMZ3</accession>
<dbReference type="EMBL" id="MHCI01000010">
    <property type="protein sequence ID" value="OGY16770.1"/>
    <property type="molecule type" value="Genomic_DNA"/>
</dbReference>
<evidence type="ECO:0000313" key="1">
    <source>
        <dbReference type="EMBL" id="OGY16770.1"/>
    </source>
</evidence>
<comment type="caution">
    <text evidence="1">The sequence shown here is derived from an EMBL/GenBank/DDBJ whole genome shotgun (WGS) entry which is preliminary data.</text>
</comment>